<evidence type="ECO:0000256" key="2">
    <source>
        <dbReference type="ARBA" id="ARBA00022840"/>
    </source>
</evidence>
<dbReference type="AlphaFoldDB" id="A0A9P7XP18"/>
<evidence type="ECO:0000256" key="3">
    <source>
        <dbReference type="SAM" id="MobiDB-lite"/>
    </source>
</evidence>
<dbReference type="OrthoDB" id="2438008at2759"/>
<dbReference type="GO" id="GO:0140662">
    <property type="term" value="F:ATP-dependent protein folding chaperone"/>
    <property type="evidence" value="ECO:0007669"/>
    <property type="project" value="InterPro"/>
</dbReference>
<evidence type="ECO:0000313" key="4">
    <source>
        <dbReference type="EMBL" id="KAG9063076.1"/>
    </source>
</evidence>
<gene>
    <name evidence="4" type="ORF">KI688_004676</name>
</gene>
<organism evidence="4 5">
    <name type="scientific">Linnemannia hyalina</name>
    <dbReference type="NCBI Taxonomy" id="64524"/>
    <lineage>
        <taxon>Eukaryota</taxon>
        <taxon>Fungi</taxon>
        <taxon>Fungi incertae sedis</taxon>
        <taxon>Mucoromycota</taxon>
        <taxon>Mortierellomycotina</taxon>
        <taxon>Mortierellomycetes</taxon>
        <taxon>Mortierellales</taxon>
        <taxon>Mortierellaceae</taxon>
        <taxon>Linnemannia</taxon>
    </lineage>
</organism>
<accession>A0A9P7XP18</accession>
<proteinExistence type="predicted"/>
<keyword evidence="5" id="KW-1185">Reference proteome</keyword>
<evidence type="ECO:0000313" key="5">
    <source>
        <dbReference type="Proteomes" id="UP000707451"/>
    </source>
</evidence>
<dbReference type="Pfam" id="PF00012">
    <property type="entry name" value="HSP70"/>
    <property type="match status" value="1"/>
</dbReference>
<reference evidence="4" key="1">
    <citation type="submission" date="2021-06" db="EMBL/GenBank/DDBJ databases">
        <title>Genome Sequence of Mortierella hyaline Strain SCG-10, a Cold-Adapted, Nitrate-Reducing Fungus Isolated from Soil in Minnesota, USA.</title>
        <authorList>
            <person name="Aldossari N."/>
        </authorList>
    </citation>
    <scope>NUCLEOTIDE SEQUENCE</scope>
    <source>
        <strain evidence="4">SCG-10</strain>
    </source>
</reference>
<evidence type="ECO:0008006" key="6">
    <source>
        <dbReference type="Google" id="ProtNLM"/>
    </source>
</evidence>
<protein>
    <recommendedName>
        <fullName evidence="6">Actin-like ATPase domain-containing protein</fullName>
    </recommendedName>
</protein>
<feature type="compositionally biased region" description="Polar residues" evidence="3">
    <location>
        <begin position="8"/>
        <end position="20"/>
    </location>
</feature>
<dbReference type="GO" id="GO:0005524">
    <property type="term" value="F:ATP binding"/>
    <property type="evidence" value="ECO:0007669"/>
    <property type="project" value="UniProtKB-KW"/>
</dbReference>
<comment type="caution">
    <text evidence="4">The sequence shown here is derived from an EMBL/GenBank/DDBJ whole genome shotgun (WGS) entry which is preliminary data.</text>
</comment>
<evidence type="ECO:0000256" key="1">
    <source>
        <dbReference type="ARBA" id="ARBA00022741"/>
    </source>
</evidence>
<sequence>MASPIGILNSQQQSSVNTPTNKQTICGTVIAIDYGVDRFSVGYINPATNEHELFPDNEGETWIASLVRITDHPDGTQDVLVGKDAVLRPLGAHENAVGGSIRLQQEQYFTQIRTTNYSNPVPKHIYDFQPDVAYGLGLPEAMPIVFLGQHLGRWLNSAVPRSTCVDGKYKLVGDEWKGIAGMPSIGPYAYNSNAGECELHAKSDAERDWKDQVARNGYERRQKIQSFLMGRAKELAETRLLKGNVKFAVVVIPSLSTNPSKSPQPESTIDAAARAGLETVRVLDNSEAAVLAYESVISREEAIAGRPQRIVVYYLNNLTEGITVFEASRAQSSEDKDEGGFLGLKEVAKYHFYQSVKTRMLYAMAKKIFEKYTAGEYHTNENSSNATGVHAEQLPHPDASEWAMNMIYIAVRWAEMWSPETGDVQEQYWVSAHNYVLFSHQEWWDFEKEFLKTHYRNMLERAYEKSGVKEEERRVKLDLFLVVDQSQFKNISSGAMMEALGGGVRELYDPAIAPEHADSYGAARLAEYLTKRSSHSSCT</sequence>
<keyword evidence="1" id="KW-0547">Nucleotide-binding</keyword>
<feature type="region of interest" description="Disordered" evidence="3">
    <location>
        <begin position="1"/>
        <end position="20"/>
    </location>
</feature>
<dbReference type="Proteomes" id="UP000707451">
    <property type="component" value="Unassembled WGS sequence"/>
</dbReference>
<dbReference type="InterPro" id="IPR013126">
    <property type="entry name" value="Hsp_70_fam"/>
</dbReference>
<name>A0A9P7XP18_9FUNG</name>
<dbReference type="EMBL" id="JAHRHY010000017">
    <property type="protein sequence ID" value="KAG9063076.1"/>
    <property type="molecule type" value="Genomic_DNA"/>
</dbReference>
<keyword evidence="2" id="KW-0067">ATP-binding</keyword>
<dbReference type="Gene3D" id="3.30.420.40">
    <property type="match status" value="1"/>
</dbReference>